<proteinExistence type="inferred from homology"/>
<dbReference type="AlphaFoldDB" id="A0A066TGK2"/>
<dbReference type="PANTHER" id="PTHR30532">
    <property type="entry name" value="IRON III DICITRATE-BINDING PERIPLASMIC PROTEIN"/>
    <property type="match status" value="1"/>
</dbReference>
<comment type="subcellular location">
    <subcellularLocation>
        <location evidence="1">Cell envelope</location>
    </subcellularLocation>
</comment>
<comment type="similarity">
    <text evidence="2">Belongs to the bacterial solute-binding protein 8 family.</text>
</comment>
<dbReference type="OrthoDB" id="63946at2"/>
<evidence type="ECO:0000313" key="7">
    <source>
        <dbReference type="Proteomes" id="UP000027170"/>
    </source>
</evidence>
<dbReference type="GO" id="GO:0030288">
    <property type="term" value="C:outer membrane-bounded periplasmic space"/>
    <property type="evidence" value="ECO:0007669"/>
    <property type="project" value="TreeGrafter"/>
</dbReference>
<dbReference type="SUPFAM" id="SSF53807">
    <property type="entry name" value="Helical backbone' metal receptor"/>
    <property type="match status" value="1"/>
</dbReference>
<comment type="caution">
    <text evidence="6">The sequence shown here is derived from an EMBL/GenBank/DDBJ whole genome shotgun (WGS) entry which is preliminary data.</text>
</comment>
<keyword evidence="7" id="KW-1185">Reference proteome</keyword>
<organism evidence="6 7">
    <name type="scientific">Snodgrassella communis</name>
    <dbReference type="NCBI Taxonomy" id="2946699"/>
    <lineage>
        <taxon>Bacteria</taxon>
        <taxon>Pseudomonadati</taxon>
        <taxon>Pseudomonadota</taxon>
        <taxon>Betaproteobacteria</taxon>
        <taxon>Neisseriales</taxon>
        <taxon>Neisseriaceae</taxon>
        <taxon>Snodgrassella</taxon>
    </lineage>
</organism>
<evidence type="ECO:0000313" key="6">
    <source>
        <dbReference type="EMBL" id="KDN14216.1"/>
    </source>
</evidence>
<name>A0A066TGK2_9NEIS</name>
<dbReference type="PANTHER" id="PTHR30532:SF28">
    <property type="entry name" value="PETROBACTIN-BINDING PROTEIN YCLQ"/>
    <property type="match status" value="1"/>
</dbReference>
<evidence type="ECO:0000256" key="4">
    <source>
        <dbReference type="ARBA" id="ARBA00022496"/>
    </source>
</evidence>
<keyword evidence="4" id="KW-0408">Iron</keyword>
<evidence type="ECO:0000256" key="1">
    <source>
        <dbReference type="ARBA" id="ARBA00004196"/>
    </source>
</evidence>
<dbReference type="eggNOG" id="COG4607">
    <property type="taxonomic scope" value="Bacteria"/>
</dbReference>
<dbReference type="InterPro" id="IPR002491">
    <property type="entry name" value="ABC_transptr_periplasmic_BD"/>
</dbReference>
<protein>
    <submittedName>
        <fullName evidence="6">Iron compound ABC uptake transporter substrate-binding protein</fullName>
    </submittedName>
</protein>
<dbReference type="PROSITE" id="PS51257">
    <property type="entry name" value="PROKAR_LIPOPROTEIN"/>
    <property type="match status" value="1"/>
</dbReference>
<keyword evidence="5" id="KW-0732">Signal</keyword>
<evidence type="ECO:0000256" key="5">
    <source>
        <dbReference type="ARBA" id="ARBA00022729"/>
    </source>
</evidence>
<evidence type="ECO:0000256" key="3">
    <source>
        <dbReference type="ARBA" id="ARBA00022448"/>
    </source>
</evidence>
<dbReference type="Pfam" id="PF01497">
    <property type="entry name" value="Peripla_BP_2"/>
    <property type="match status" value="1"/>
</dbReference>
<dbReference type="RefSeq" id="WP_051608262.1">
    <property type="nucleotide sequence ID" value="NZ_JFZV01000009.1"/>
</dbReference>
<dbReference type="EMBL" id="JFZV01000009">
    <property type="protein sequence ID" value="KDN14216.1"/>
    <property type="molecule type" value="Genomic_DNA"/>
</dbReference>
<dbReference type="Proteomes" id="UP000027170">
    <property type="component" value="Unassembled WGS sequence"/>
</dbReference>
<dbReference type="Gene3D" id="3.40.50.1980">
    <property type="entry name" value="Nitrogenase molybdenum iron protein domain"/>
    <property type="match status" value="2"/>
</dbReference>
<dbReference type="GO" id="GO:1901678">
    <property type="term" value="P:iron coordination entity transport"/>
    <property type="evidence" value="ECO:0007669"/>
    <property type="project" value="UniProtKB-ARBA"/>
</dbReference>
<sequence length="313" mass="34468">MKKILAMAILSALALGLSACQSATPVTVTQTGEELKLAAAPQKIVVMDFGALDTLDALRVGDRVVAVPEQSIPSYLHQYQNDQVQNAGQMKEPDLAAIQALKPDLIIMGGRQNAFYKDLSAIAPTLNYFVNPADGHYYEDVKKHIRLLGKIAGKEALAQQQLKALDLKMNAARELAQHSAQKAIVVLHNDGNVMLVNQGAFSALIFDELKIKPAVTKDLLPTLISSNNDKPTRIMVDNRFIAQYQPDIVYVIDRSKAIGKTPMRNDYFDDKILQRAGTKVVYLSADLWYLSGNGLESLNRQIDEVIKPLNDVN</sequence>
<keyword evidence="3" id="KW-0813">Transport</keyword>
<keyword evidence="4" id="KW-0406">Ion transport</keyword>
<evidence type="ECO:0000256" key="2">
    <source>
        <dbReference type="ARBA" id="ARBA00008814"/>
    </source>
</evidence>
<keyword evidence="4" id="KW-0410">Iron transport</keyword>
<gene>
    <name evidence="6" type="ORF">SALWKB29_1706</name>
</gene>
<accession>A0A066TGK2</accession>
<dbReference type="PROSITE" id="PS50983">
    <property type="entry name" value="FE_B12_PBP"/>
    <property type="match status" value="1"/>
</dbReference>
<dbReference type="InterPro" id="IPR051313">
    <property type="entry name" value="Bact_iron-sidero_bind"/>
</dbReference>
<reference evidence="6 7" key="1">
    <citation type="submission" date="2014-03" db="EMBL/GenBank/DDBJ databases">
        <title>The genomes of two eusocial bee gut symbionts.</title>
        <authorList>
            <person name="Kwong W.K."/>
            <person name="Engel P."/>
            <person name="Koch H."/>
            <person name="Moran N.A."/>
        </authorList>
    </citation>
    <scope>NUCLEOTIDE SEQUENCE [LARGE SCALE GENOMIC DNA]</scope>
    <source>
        <strain evidence="7">wkB29</strain>
    </source>
</reference>